<dbReference type="Pfam" id="PF00535">
    <property type="entry name" value="Glycos_transf_2"/>
    <property type="match status" value="1"/>
</dbReference>
<evidence type="ECO:0000259" key="1">
    <source>
        <dbReference type="Pfam" id="PF00535"/>
    </source>
</evidence>
<evidence type="ECO:0000313" key="3">
    <source>
        <dbReference type="Proteomes" id="UP000014672"/>
    </source>
</evidence>
<reference evidence="2 3" key="1">
    <citation type="journal article" date="2013" name="PLoS ONE">
        <title>Complete Genome Analysis of a Haemophilus parasuis Serovar 12 Strain from China.</title>
        <authorList>
            <person name="Li Y."/>
            <person name="Kwok A.H."/>
            <person name="Jiang J."/>
            <person name="Zou Y."/>
            <person name="Zheng F."/>
            <person name="Chen P."/>
            <person name="Hou C."/>
            <person name="Leung F.C."/>
            <person name="Jiang P."/>
        </authorList>
    </citation>
    <scope>NUCLEOTIDE SEQUENCE [LARGE SCALE GENOMIC DNA]</scope>
    <source>
        <strain evidence="2 3">ZJ0906</strain>
    </source>
</reference>
<dbReference type="EMBL" id="CP005384">
    <property type="protein sequence ID" value="AGO16546.1"/>
    <property type="molecule type" value="Genomic_DNA"/>
</dbReference>
<dbReference type="KEGG" id="hpaz:K756_06890"/>
<proteinExistence type="predicted"/>
<dbReference type="GO" id="GO:0016758">
    <property type="term" value="F:hexosyltransferase activity"/>
    <property type="evidence" value="ECO:0007669"/>
    <property type="project" value="UniProtKB-ARBA"/>
</dbReference>
<feature type="domain" description="Glycosyltransferase 2-like" evidence="1">
    <location>
        <begin position="4"/>
        <end position="171"/>
    </location>
</feature>
<dbReference type="AlphaFoldDB" id="A0A806JA74"/>
<dbReference type="PANTHER" id="PTHR22916:SF3">
    <property type="entry name" value="UDP-GLCNAC:BETAGAL BETA-1,3-N-ACETYLGLUCOSAMINYLTRANSFERASE-LIKE PROTEIN 1"/>
    <property type="match status" value="1"/>
</dbReference>
<organism evidence="2 3">
    <name type="scientific">Glaesserella parasuis ZJ0906</name>
    <dbReference type="NCBI Taxonomy" id="1322346"/>
    <lineage>
        <taxon>Bacteria</taxon>
        <taxon>Pseudomonadati</taxon>
        <taxon>Pseudomonadota</taxon>
        <taxon>Gammaproteobacteria</taxon>
        <taxon>Pasteurellales</taxon>
        <taxon>Pasteurellaceae</taxon>
        <taxon>Glaesserella</taxon>
    </lineage>
</organism>
<dbReference type="Gene3D" id="3.90.550.10">
    <property type="entry name" value="Spore Coat Polysaccharide Biosynthesis Protein SpsA, Chain A"/>
    <property type="match status" value="1"/>
</dbReference>
<dbReference type="Proteomes" id="UP000014672">
    <property type="component" value="Chromosome"/>
</dbReference>
<name>A0A806JA74_GLAPU</name>
<gene>
    <name evidence="2" type="ORF">K756_06890</name>
</gene>
<accession>A0A806JA74</accession>
<dbReference type="SUPFAM" id="SSF53448">
    <property type="entry name" value="Nucleotide-diphospho-sugar transferases"/>
    <property type="match status" value="1"/>
</dbReference>
<protein>
    <submittedName>
        <fullName evidence="2">Extracellular polysaccharide glycosyltransferase</fullName>
    </submittedName>
</protein>
<dbReference type="InterPro" id="IPR001173">
    <property type="entry name" value="Glyco_trans_2-like"/>
</dbReference>
<evidence type="ECO:0000313" key="2">
    <source>
        <dbReference type="EMBL" id="AGO16546.1"/>
    </source>
</evidence>
<dbReference type="PANTHER" id="PTHR22916">
    <property type="entry name" value="GLYCOSYLTRANSFERASE"/>
    <property type="match status" value="1"/>
</dbReference>
<keyword evidence="2" id="KW-0808">Transferase</keyword>
<sequence>MKLSVLMAVYHKDKAEYFSKAIESISTIQTLKPDEIILVKDGEVPIDLEQEIDYWKSILGSQLIVISLDKNVGTARALNEGLKYCSGTYIAKMDSDDISSPERFQFQVEYLNKNQSIDVVGTWISEIDENDFIIKDEVRFPLTHQELYKFFGFRDPLANPTAMFRRSFFNKVAKYSDDVHLAEDTLLWFEGFKNQCQFSNMPIIGLKFRRSTKAFYFRRANMKKSIGLLKYRLFKINPELGYGMRENVYAVLYFLMALSPSYVKKFLYNNFR</sequence>
<dbReference type="InterPro" id="IPR029044">
    <property type="entry name" value="Nucleotide-diphossugar_trans"/>
</dbReference>